<protein>
    <submittedName>
        <fullName evidence="2">Uncharacterized protein</fullName>
    </submittedName>
</protein>
<evidence type="ECO:0000313" key="3">
    <source>
        <dbReference type="Proteomes" id="UP000233435"/>
    </source>
</evidence>
<comment type="caution">
    <text evidence="2">The sequence shown here is derived from an EMBL/GenBank/DDBJ whole genome shotgun (WGS) entry which is preliminary data.</text>
</comment>
<reference evidence="2 3" key="1">
    <citation type="submission" date="2017-12" db="EMBL/GenBank/DDBJ databases">
        <title>Confluentibacter flavum sp. nov., isolated from the saline lake.</title>
        <authorList>
            <person name="Yu L."/>
        </authorList>
    </citation>
    <scope>NUCLEOTIDE SEQUENCE [LARGE SCALE GENOMIC DNA]</scope>
    <source>
        <strain evidence="2 3">3B</strain>
    </source>
</reference>
<dbReference type="Proteomes" id="UP000233435">
    <property type="component" value="Unassembled WGS sequence"/>
</dbReference>
<proteinExistence type="predicted"/>
<evidence type="ECO:0000313" key="2">
    <source>
        <dbReference type="EMBL" id="PKQ43620.1"/>
    </source>
</evidence>
<keyword evidence="1" id="KW-0812">Transmembrane</keyword>
<dbReference type="AlphaFoldDB" id="A0A2N3HF59"/>
<feature type="transmembrane region" description="Helical" evidence="1">
    <location>
        <begin position="20"/>
        <end position="40"/>
    </location>
</feature>
<organism evidence="2 3">
    <name type="scientific">Confluentibacter flavum</name>
    <dbReference type="NCBI Taxonomy" id="1909700"/>
    <lineage>
        <taxon>Bacteria</taxon>
        <taxon>Pseudomonadati</taxon>
        <taxon>Bacteroidota</taxon>
        <taxon>Flavobacteriia</taxon>
        <taxon>Flavobacteriales</taxon>
        <taxon>Flavobacteriaceae</taxon>
        <taxon>Confluentibacter</taxon>
    </lineage>
</organism>
<evidence type="ECO:0000256" key="1">
    <source>
        <dbReference type="SAM" id="Phobius"/>
    </source>
</evidence>
<name>A0A2N3HF59_9FLAO</name>
<keyword evidence="1" id="KW-1133">Transmembrane helix</keyword>
<keyword evidence="3" id="KW-1185">Reference proteome</keyword>
<sequence length="79" mass="9037">MYTTCLYAELLSGYTTNLAGYAQLLAFFVPLRFLVILCFLQFKPNITFSYNLSKQCLAFLPTLFATHKLDMFTKSTICT</sequence>
<gene>
    <name evidence="2" type="ORF">CSW08_16565</name>
</gene>
<keyword evidence="1" id="KW-0472">Membrane</keyword>
<accession>A0A2N3HF59</accession>
<dbReference type="EMBL" id="PJEO01000056">
    <property type="protein sequence ID" value="PKQ43620.1"/>
    <property type="molecule type" value="Genomic_DNA"/>
</dbReference>